<dbReference type="GO" id="GO:0000156">
    <property type="term" value="F:phosphorelay response regulator activity"/>
    <property type="evidence" value="ECO:0007669"/>
    <property type="project" value="TreeGrafter"/>
</dbReference>
<dbReference type="PANTHER" id="PTHR48111">
    <property type="entry name" value="REGULATOR OF RPOS"/>
    <property type="match status" value="1"/>
</dbReference>
<dbReference type="PROSITE" id="PS50930">
    <property type="entry name" value="HTH_LYTTR"/>
    <property type="match status" value="1"/>
</dbReference>
<gene>
    <name evidence="5" type="ORF">DZC73_26105</name>
</gene>
<dbReference type="GO" id="GO:0006355">
    <property type="term" value="P:regulation of DNA-templated transcription"/>
    <property type="evidence" value="ECO:0007669"/>
    <property type="project" value="TreeGrafter"/>
</dbReference>
<reference evidence="5 6" key="1">
    <citation type="submission" date="2018-08" db="EMBL/GenBank/DDBJ databases">
        <authorList>
            <person name="Khan S.A."/>
            <person name="Jeon C.O."/>
            <person name="Chun B.H."/>
            <person name="Jeong S.E."/>
        </authorList>
    </citation>
    <scope>NUCLEOTIDE SEQUENCE [LARGE SCALE GENOMIC DNA]</scope>
    <source>
        <strain evidence="5 6">S-16</strain>
    </source>
</reference>
<protein>
    <submittedName>
        <fullName evidence="5">DNA-binding response regulator</fullName>
    </submittedName>
</protein>
<dbReference type="PROSITE" id="PS50110">
    <property type="entry name" value="RESPONSE_REGULATORY"/>
    <property type="match status" value="1"/>
</dbReference>
<dbReference type="EMBL" id="QUSW01000009">
    <property type="protein sequence ID" value="RQP21914.1"/>
    <property type="molecule type" value="Genomic_DNA"/>
</dbReference>
<dbReference type="GO" id="GO:0005829">
    <property type="term" value="C:cytosol"/>
    <property type="evidence" value="ECO:0007669"/>
    <property type="project" value="TreeGrafter"/>
</dbReference>
<evidence type="ECO:0000313" key="5">
    <source>
        <dbReference type="EMBL" id="RQP21914.1"/>
    </source>
</evidence>
<keyword evidence="2" id="KW-0597">Phosphoprotein</keyword>
<dbReference type="SMART" id="SM00448">
    <property type="entry name" value="REC"/>
    <property type="match status" value="1"/>
</dbReference>
<dbReference type="GO" id="GO:0032993">
    <property type="term" value="C:protein-DNA complex"/>
    <property type="evidence" value="ECO:0007669"/>
    <property type="project" value="TreeGrafter"/>
</dbReference>
<dbReference type="GO" id="GO:0000976">
    <property type="term" value="F:transcription cis-regulatory region binding"/>
    <property type="evidence" value="ECO:0007669"/>
    <property type="project" value="TreeGrafter"/>
</dbReference>
<reference evidence="5 6" key="2">
    <citation type="submission" date="2018-12" db="EMBL/GenBank/DDBJ databases">
        <title>Rhizobacter gummiphilus sp. nov., a rubber-degrading bacterium isolated from the soil of a botanical garden in Japan.</title>
        <authorList>
            <person name="Shunsuke S.S."/>
        </authorList>
    </citation>
    <scope>NUCLEOTIDE SEQUENCE [LARGE SCALE GENOMIC DNA]</scope>
    <source>
        <strain evidence="5 6">S-16</strain>
    </source>
</reference>
<organism evidence="5 6">
    <name type="scientific">Piscinibacter terrae</name>
    <dbReference type="NCBI Taxonomy" id="2496871"/>
    <lineage>
        <taxon>Bacteria</taxon>
        <taxon>Pseudomonadati</taxon>
        <taxon>Pseudomonadota</taxon>
        <taxon>Betaproteobacteria</taxon>
        <taxon>Burkholderiales</taxon>
        <taxon>Sphaerotilaceae</taxon>
        <taxon>Piscinibacter</taxon>
    </lineage>
</organism>
<feature type="domain" description="Response regulatory" evidence="3">
    <location>
        <begin position="7"/>
        <end position="119"/>
    </location>
</feature>
<dbReference type="InterPro" id="IPR007492">
    <property type="entry name" value="LytTR_DNA-bd_dom"/>
</dbReference>
<evidence type="ECO:0000259" key="4">
    <source>
        <dbReference type="PROSITE" id="PS50930"/>
    </source>
</evidence>
<evidence type="ECO:0000313" key="6">
    <source>
        <dbReference type="Proteomes" id="UP000267464"/>
    </source>
</evidence>
<dbReference type="Proteomes" id="UP000267464">
    <property type="component" value="Unassembled WGS sequence"/>
</dbReference>
<dbReference type="Gene3D" id="3.40.50.2300">
    <property type="match status" value="1"/>
</dbReference>
<evidence type="ECO:0000256" key="2">
    <source>
        <dbReference type="PROSITE-ProRule" id="PRU00169"/>
    </source>
</evidence>
<evidence type="ECO:0000256" key="1">
    <source>
        <dbReference type="ARBA" id="ARBA00023125"/>
    </source>
</evidence>
<accession>A0A3N7HIQ5</accession>
<comment type="caution">
    <text evidence="5">The sequence shown here is derived from an EMBL/GenBank/DDBJ whole genome shotgun (WGS) entry which is preliminary data.</text>
</comment>
<dbReference type="InterPro" id="IPR011006">
    <property type="entry name" value="CheY-like_superfamily"/>
</dbReference>
<keyword evidence="6" id="KW-1185">Reference proteome</keyword>
<dbReference type="SUPFAM" id="SSF52172">
    <property type="entry name" value="CheY-like"/>
    <property type="match status" value="1"/>
</dbReference>
<feature type="domain" description="HTH LytTR-type" evidence="4">
    <location>
        <begin position="154"/>
        <end position="261"/>
    </location>
</feature>
<proteinExistence type="predicted"/>
<dbReference type="Pfam" id="PF04397">
    <property type="entry name" value="LytTR"/>
    <property type="match status" value="1"/>
</dbReference>
<dbReference type="SMART" id="SM00850">
    <property type="entry name" value="LytTR"/>
    <property type="match status" value="1"/>
</dbReference>
<dbReference type="PANTHER" id="PTHR48111:SF69">
    <property type="entry name" value="RESPONSE REGULATOR RECEIVER"/>
    <property type="match status" value="1"/>
</dbReference>
<dbReference type="AlphaFoldDB" id="A0A3N7HIQ5"/>
<evidence type="ECO:0000259" key="3">
    <source>
        <dbReference type="PROSITE" id="PS50110"/>
    </source>
</evidence>
<dbReference type="Gene3D" id="2.40.50.1020">
    <property type="entry name" value="LytTr DNA-binding domain"/>
    <property type="match status" value="1"/>
</dbReference>
<dbReference type="RefSeq" id="WP_124543324.1">
    <property type="nucleotide sequence ID" value="NZ_QUSW01000009.1"/>
</dbReference>
<keyword evidence="1 5" id="KW-0238">DNA-binding</keyword>
<dbReference type="InterPro" id="IPR001789">
    <property type="entry name" value="Sig_transdc_resp-reg_receiver"/>
</dbReference>
<dbReference type="InterPro" id="IPR039420">
    <property type="entry name" value="WalR-like"/>
</dbReference>
<sequence length="261" mass="29311">MSSKQPTALIADDEPLLREELTALLAQAWPELRIVAEARNGREAVERFEEHHPDICFLDVQMPGMSGVDAARQIRGQAHLVFVTAFDQYALKAFEHGVLDYLVKPVEPARLATTVQRLRERMQSSSPSDATEDLLRQLAAQLQPTGAKAPLRWIRASVGQALRLIAVDDIDFLRSDEKYTLVAWRGDDGQPAEALISTTIKALLPQLDDTHFVQVHRSVVVNLRSIQQVTRGVNETADIHLKGRPEVLPVSRTYLHLFRQM</sequence>
<dbReference type="OrthoDB" id="236568at2"/>
<feature type="modified residue" description="4-aspartylphosphate" evidence="2">
    <location>
        <position position="59"/>
    </location>
</feature>
<name>A0A3N7HIQ5_9BURK</name>
<dbReference type="Pfam" id="PF00072">
    <property type="entry name" value="Response_reg"/>
    <property type="match status" value="1"/>
</dbReference>